<dbReference type="Pfam" id="PF25917">
    <property type="entry name" value="BSH_RND"/>
    <property type="match status" value="1"/>
</dbReference>
<dbReference type="SUPFAM" id="SSF111369">
    <property type="entry name" value="HlyD-like secretion proteins"/>
    <property type="match status" value="1"/>
</dbReference>
<dbReference type="PANTHER" id="PTHR30469">
    <property type="entry name" value="MULTIDRUG RESISTANCE PROTEIN MDTA"/>
    <property type="match status" value="1"/>
</dbReference>
<feature type="compositionally biased region" description="Low complexity" evidence="3">
    <location>
        <begin position="32"/>
        <end position="45"/>
    </location>
</feature>
<organism evidence="7 8">
    <name type="scientific">Rubrivivax rivuli</name>
    <dbReference type="NCBI Taxonomy" id="1862385"/>
    <lineage>
        <taxon>Bacteria</taxon>
        <taxon>Pseudomonadati</taxon>
        <taxon>Pseudomonadota</taxon>
        <taxon>Betaproteobacteria</taxon>
        <taxon>Burkholderiales</taxon>
        <taxon>Sphaerotilaceae</taxon>
        <taxon>Rubrivivax</taxon>
    </lineage>
</organism>
<protein>
    <submittedName>
        <fullName evidence="7">Efflux RND transporter periplasmic adaptor subunit</fullName>
    </submittedName>
</protein>
<dbReference type="OrthoDB" id="9806939at2"/>
<comment type="caution">
    <text evidence="7">The sequence shown here is derived from an EMBL/GenBank/DDBJ whole genome shotgun (WGS) entry which is preliminary data.</text>
</comment>
<evidence type="ECO:0000313" key="7">
    <source>
        <dbReference type="EMBL" id="RVU46463.1"/>
    </source>
</evidence>
<keyword evidence="2" id="KW-0175">Coiled coil</keyword>
<dbReference type="Gene3D" id="2.40.50.100">
    <property type="match status" value="1"/>
</dbReference>
<feature type="domain" description="Multidrug resistance protein MdtA-like barrel-sandwich hybrid" evidence="5">
    <location>
        <begin position="91"/>
        <end position="211"/>
    </location>
</feature>
<dbReference type="InterPro" id="IPR006143">
    <property type="entry name" value="RND_pump_MFP"/>
</dbReference>
<dbReference type="EMBL" id="SACR01000003">
    <property type="protein sequence ID" value="RVU46463.1"/>
    <property type="molecule type" value="Genomic_DNA"/>
</dbReference>
<dbReference type="Proteomes" id="UP000285575">
    <property type="component" value="Unassembled WGS sequence"/>
</dbReference>
<comment type="similarity">
    <text evidence="1">Belongs to the membrane fusion protein (MFP) (TC 8.A.1) family.</text>
</comment>
<gene>
    <name evidence="7" type="ORF">EOE66_11595</name>
</gene>
<dbReference type="Gene3D" id="2.40.420.20">
    <property type="match status" value="1"/>
</dbReference>
<dbReference type="GO" id="GO:0015562">
    <property type="term" value="F:efflux transmembrane transporter activity"/>
    <property type="evidence" value="ECO:0007669"/>
    <property type="project" value="TreeGrafter"/>
</dbReference>
<dbReference type="InterPro" id="IPR058792">
    <property type="entry name" value="Beta-barrel_RND_2"/>
</dbReference>
<dbReference type="RefSeq" id="WP_128228823.1">
    <property type="nucleotide sequence ID" value="NZ_SACR01000003.1"/>
</dbReference>
<feature type="compositionally biased region" description="Gly residues" evidence="3">
    <location>
        <begin position="46"/>
        <end position="61"/>
    </location>
</feature>
<dbReference type="AlphaFoldDB" id="A0A437RI70"/>
<evidence type="ECO:0000259" key="5">
    <source>
        <dbReference type="Pfam" id="PF25917"/>
    </source>
</evidence>
<dbReference type="InterPro" id="IPR058625">
    <property type="entry name" value="MdtA-like_BSH"/>
</dbReference>
<evidence type="ECO:0000313" key="8">
    <source>
        <dbReference type="Proteomes" id="UP000285575"/>
    </source>
</evidence>
<evidence type="ECO:0000256" key="2">
    <source>
        <dbReference type="SAM" id="Coils"/>
    </source>
</evidence>
<dbReference type="Pfam" id="PF25876">
    <property type="entry name" value="HH_MFP_RND"/>
    <property type="match status" value="1"/>
</dbReference>
<feature type="coiled-coil region" evidence="2">
    <location>
        <begin position="118"/>
        <end position="150"/>
    </location>
</feature>
<dbReference type="InterPro" id="IPR058624">
    <property type="entry name" value="MdtA-like_HH"/>
</dbReference>
<evidence type="ECO:0000256" key="1">
    <source>
        <dbReference type="ARBA" id="ARBA00009477"/>
    </source>
</evidence>
<dbReference type="PANTHER" id="PTHR30469:SF11">
    <property type="entry name" value="BLL4320 PROTEIN"/>
    <property type="match status" value="1"/>
</dbReference>
<keyword evidence="8" id="KW-1185">Reference proteome</keyword>
<sequence>MKTLHTAVAVVGLAAAGGLAWWWQNATPKNTPAASAAAQGPSTGAPAGGGGRPGGPGGPGGPAAVEVAPAVSARLTDEISAVGSLRSNQGVMLRPEVSGRIVKLGFSDGQRVKRGQLLVQLDDTLQQAQLKQSEAQAAIARTNLQRSRELLGQGFVSQSAVDQNQAALDVAEAQVALSRAQLARLKVLAPFDATAGIGLVDVGDYVKDGADLVNLEDLGSMKVQFALPERVIDRLRPGQPVDVAVDALPGRSFKGRLQAIDSVVDANGRALQVLAQVENPGALLKPGMFARPRVVFAVREGAVVVPEEALVPFGGRQLLFKVADGPDGKKVARRVEARLGLRQPGRVEVLEGLQPGDMVVTAGHARLLRGDAVPVRVIDLSRAGAPARPASGAASGARPGAPSGAAGKGA</sequence>
<dbReference type="Gene3D" id="2.40.30.170">
    <property type="match status" value="1"/>
</dbReference>
<feature type="region of interest" description="Disordered" evidence="3">
    <location>
        <begin position="31"/>
        <end position="63"/>
    </location>
</feature>
<feature type="domain" description="Multidrug resistance protein MdtA-like alpha-helical hairpin" evidence="4">
    <location>
        <begin position="126"/>
        <end position="183"/>
    </location>
</feature>
<name>A0A437RI70_9BURK</name>
<dbReference type="Gene3D" id="1.10.287.470">
    <property type="entry name" value="Helix hairpin bin"/>
    <property type="match status" value="1"/>
</dbReference>
<dbReference type="GO" id="GO:1990281">
    <property type="term" value="C:efflux pump complex"/>
    <property type="evidence" value="ECO:0007669"/>
    <property type="project" value="TreeGrafter"/>
</dbReference>
<feature type="region of interest" description="Disordered" evidence="3">
    <location>
        <begin position="385"/>
        <end position="410"/>
    </location>
</feature>
<dbReference type="NCBIfam" id="TIGR01730">
    <property type="entry name" value="RND_mfp"/>
    <property type="match status" value="1"/>
</dbReference>
<evidence type="ECO:0000259" key="4">
    <source>
        <dbReference type="Pfam" id="PF25876"/>
    </source>
</evidence>
<evidence type="ECO:0000256" key="3">
    <source>
        <dbReference type="SAM" id="MobiDB-lite"/>
    </source>
</evidence>
<feature type="domain" description="CusB-like beta-barrel" evidence="6">
    <location>
        <begin position="223"/>
        <end position="292"/>
    </location>
</feature>
<proteinExistence type="inferred from homology"/>
<evidence type="ECO:0000259" key="6">
    <source>
        <dbReference type="Pfam" id="PF25954"/>
    </source>
</evidence>
<accession>A0A437RI70</accession>
<dbReference type="FunFam" id="2.40.30.170:FF:000010">
    <property type="entry name" value="Efflux RND transporter periplasmic adaptor subunit"/>
    <property type="match status" value="1"/>
</dbReference>
<dbReference type="Pfam" id="PF25954">
    <property type="entry name" value="Beta-barrel_RND_2"/>
    <property type="match status" value="1"/>
</dbReference>
<reference evidence="7 8" key="1">
    <citation type="submission" date="2019-01" db="EMBL/GenBank/DDBJ databases">
        <authorList>
            <person name="Chen W.-M."/>
        </authorList>
    </citation>
    <scope>NUCLEOTIDE SEQUENCE [LARGE SCALE GENOMIC DNA]</scope>
    <source>
        <strain evidence="7 8">KYPY4</strain>
    </source>
</reference>